<accession>A0ABX0YN92</accession>
<proteinExistence type="predicted"/>
<keyword evidence="3" id="KW-1185">Reference proteome</keyword>
<evidence type="ECO:0000313" key="2">
    <source>
        <dbReference type="EMBL" id="NJP03438.1"/>
    </source>
</evidence>
<dbReference type="EMBL" id="JAAVJI010000020">
    <property type="protein sequence ID" value="NJP03438.1"/>
    <property type="molecule type" value="Genomic_DNA"/>
</dbReference>
<dbReference type="Gene3D" id="3.40.630.30">
    <property type="match status" value="1"/>
</dbReference>
<dbReference type="Proteomes" id="UP000746535">
    <property type="component" value="Unassembled WGS sequence"/>
</dbReference>
<evidence type="ECO:0000313" key="3">
    <source>
        <dbReference type="Proteomes" id="UP000746535"/>
    </source>
</evidence>
<dbReference type="SUPFAM" id="SSF55729">
    <property type="entry name" value="Acyl-CoA N-acyltransferases (Nat)"/>
    <property type="match status" value="1"/>
</dbReference>
<feature type="region of interest" description="Disordered" evidence="1">
    <location>
        <begin position="1"/>
        <end position="31"/>
    </location>
</feature>
<feature type="region of interest" description="Disordered" evidence="1">
    <location>
        <begin position="51"/>
        <end position="70"/>
    </location>
</feature>
<name>A0ABX0YN92_9PSED</name>
<organism evidence="2 3">
    <name type="scientific">Pseudomonas quercus</name>
    <dbReference type="NCBI Taxonomy" id="2722792"/>
    <lineage>
        <taxon>Bacteria</taxon>
        <taxon>Pseudomonadati</taxon>
        <taxon>Pseudomonadota</taxon>
        <taxon>Gammaproteobacteria</taxon>
        <taxon>Pseudomonadales</taxon>
        <taxon>Pseudomonadaceae</taxon>
        <taxon>Pseudomonas</taxon>
    </lineage>
</organism>
<sequence length="273" mass="29490">MSGINRNPSIGNQAWWNNPATESSTSSHATGANTSVTAQVDHASTAVQQTASNLPHRSGQHTAPGSYQTAQLARSQLTQARLFEHSHLNTSASSSTPQVRNLAISSISDADVRKEASAMYHAVESMGDPDELEDHLEMLKWMHEDEEKAPTLVSLPESNLKISSGGTAVGLMTLSVDLKNKEGTTKKDKQPTLWVDQIVTMPNTKGHGKALIGSALDSSEQNGYGGIIRTVAKSSPEFYERLGFKEINGGVLELNPHNSPEWSKVNGGWQFRS</sequence>
<reference evidence="2 3" key="1">
    <citation type="submission" date="2020-03" db="EMBL/GenBank/DDBJ databases">
        <authorList>
            <person name="Wang L."/>
            <person name="He N."/>
            <person name="Li Y."/>
            <person name="Fang Y."/>
            <person name="Zhang F."/>
        </authorList>
    </citation>
    <scope>NUCLEOTIDE SEQUENCE [LARGE SCALE GENOMIC DNA]</scope>
    <source>
        <strain evidence="3">hsmgli-8</strain>
    </source>
</reference>
<gene>
    <name evidence="2" type="ORF">HBH25_21610</name>
</gene>
<protein>
    <submittedName>
        <fullName evidence="2">GNAT family N-acetyltransferase</fullName>
    </submittedName>
</protein>
<dbReference type="InterPro" id="IPR016181">
    <property type="entry name" value="Acyl_CoA_acyltransferase"/>
</dbReference>
<comment type="caution">
    <text evidence="2">The sequence shown here is derived from an EMBL/GenBank/DDBJ whole genome shotgun (WGS) entry which is preliminary data.</text>
</comment>
<dbReference type="RefSeq" id="WP_168086001.1">
    <property type="nucleotide sequence ID" value="NZ_JAAVJI010000020.1"/>
</dbReference>
<evidence type="ECO:0000256" key="1">
    <source>
        <dbReference type="SAM" id="MobiDB-lite"/>
    </source>
</evidence>